<evidence type="ECO:0000313" key="3">
    <source>
        <dbReference type="EMBL" id="XDU67527.1"/>
    </source>
</evidence>
<evidence type="ECO:0000256" key="2">
    <source>
        <dbReference type="SAM" id="MobiDB-lite"/>
    </source>
</evidence>
<feature type="region of interest" description="Disordered" evidence="2">
    <location>
        <begin position="103"/>
        <end position="122"/>
    </location>
</feature>
<sequence length="241" mass="28136">MKKLNILGMATLIAANATSQELIKTKPKLDKKDEMASVTKKENKSSKNTKKTETKKNTTEKNSYKKKKVRAKRKRKHRTRQEILSGIDFIDVTQFFQNDEENKKFEKRAKSNRKVTSLPKEDSLASNPDLIAIDKNFKNEKVKNMSENTDKQDKLQKQLNKKILKDKLKEMKKKKAALKRRIKIMDRDLKKDNTFITEEIYVQNKKNENKKVLSVKTEKNSQNDEKNLDADTLNIINFSSN</sequence>
<dbReference type="AlphaFoldDB" id="A0AB39VK37"/>
<accession>A0AB39VK37</accession>
<reference evidence="3" key="1">
    <citation type="submission" date="2024-07" db="EMBL/GenBank/DDBJ databases">
        <authorList>
            <person name="Li X.-J."/>
            <person name="Wang X."/>
        </authorList>
    </citation>
    <scope>NUCLEOTIDE SEQUENCE</scope>
    <source>
        <strain evidence="3">HSP-334</strain>
    </source>
</reference>
<proteinExistence type="predicted"/>
<dbReference type="KEGG" id="lrug:AB8B22_03690"/>
<feature type="coiled-coil region" evidence="1">
    <location>
        <begin position="154"/>
        <end position="188"/>
    </location>
</feature>
<dbReference type="RefSeq" id="WP_369711705.1">
    <property type="nucleotide sequence ID" value="NZ_CP165644.1"/>
</dbReference>
<dbReference type="EMBL" id="CP165644">
    <property type="protein sequence ID" value="XDU67527.1"/>
    <property type="molecule type" value="Genomic_DNA"/>
</dbReference>
<feature type="compositionally biased region" description="Basic and acidic residues" evidence="2">
    <location>
        <begin position="26"/>
        <end position="63"/>
    </location>
</feature>
<evidence type="ECO:0000256" key="1">
    <source>
        <dbReference type="SAM" id="Coils"/>
    </source>
</evidence>
<name>A0AB39VK37_9FUSO</name>
<gene>
    <name evidence="3" type="ORF">AB8B22_03690</name>
</gene>
<feature type="compositionally biased region" description="Basic residues" evidence="2">
    <location>
        <begin position="64"/>
        <end position="79"/>
    </location>
</feature>
<organism evidence="3">
    <name type="scientific">Leptotrichia rugosa</name>
    <dbReference type="NCBI Taxonomy" id="3239302"/>
    <lineage>
        <taxon>Bacteria</taxon>
        <taxon>Fusobacteriati</taxon>
        <taxon>Fusobacteriota</taxon>
        <taxon>Fusobacteriia</taxon>
        <taxon>Fusobacteriales</taxon>
        <taxon>Leptotrichiaceae</taxon>
        <taxon>Leptotrichia</taxon>
    </lineage>
</organism>
<protein>
    <submittedName>
        <fullName evidence="3">Uncharacterized protein</fullName>
    </submittedName>
</protein>
<feature type="region of interest" description="Disordered" evidence="2">
    <location>
        <begin position="26"/>
        <end position="80"/>
    </location>
</feature>
<keyword evidence="1" id="KW-0175">Coiled coil</keyword>